<keyword evidence="5 8" id="KW-0812">Transmembrane</keyword>
<name>A0ABU3DGE0_9RHOB</name>
<keyword evidence="6 8" id="KW-1133">Transmembrane helix</keyword>
<keyword evidence="4 8" id="KW-1003">Cell membrane</keyword>
<organism evidence="9 10">
    <name type="scientific">Tropicimonas omnivorans</name>
    <dbReference type="NCBI Taxonomy" id="3075590"/>
    <lineage>
        <taxon>Bacteria</taxon>
        <taxon>Pseudomonadati</taxon>
        <taxon>Pseudomonadota</taxon>
        <taxon>Alphaproteobacteria</taxon>
        <taxon>Rhodobacterales</taxon>
        <taxon>Roseobacteraceae</taxon>
        <taxon>Tropicimonas</taxon>
    </lineage>
</organism>
<comment type="similarity">
    <text evidence="2 8">Belongs to the 4-toluene sulfonate uptake permease (TSUP) (TC 2.A.102) family.</text>
</comment>
<evidence type="ECO:0000256" key="4">
    <source>
        <dbReference type="ARBA" id="ARBA00022475"/>
    </source>
</evidence>
<dbReference type="PANTHER" id="PTHR30269">
    <property type="entry name" value="TRANSMEMBRANE PROTEIN YFCA"/>
    <property type="match status" value="1"/>
</dbReference>
<protein>
    <recommendedName>
        <fullName evidence="8">Probable membrane transporter protein</fullName>
    </recommendedName>
</protein>
<feature type="transmembrane region" description="Helical" evidence="8">
    <location>
        <begin position="175"/>
        <end position="193"/>
    </location>
</feature>
<evidence type="ECO:0000313" key="9">
    <source>
        <dbReference type="EMBL" id="MDT0682759.1"/>
    </source>
</evidence>
<feature type="transmembrane region" description="Helical" evidence="8">
    <location>
        <begin position="137"/>
        <end position="163"/>
    </location>
</feature>
<dbReference type="PANTHER" id="PTHR30269:SF37">
    <property type="entry name" value="MEMBRANE TRANSPORTER PROTEIN"/>
    <property type="match status" value="1"/>
</dbReference>
<feature type="transmembrane region" description="Helical" evidence="8">
    <location>
        <begin position="106"/>
        <end position="125"/>
    </location>
</feature>
<comment type="subcellular location">
    <subcellularLocation>
        <location evidence="1 8">Cell membrane</location>
        <topology evidence="1 8">Multi-pass membrane protein</topology>
    </subcellularLocation>
</comment>
<feature type="transmembrane region" description="Helical" evidence="8">
    <location>
        <begin position="7"/>
        <end position="31"/>
    </location>
</feature>
<comment type="caution">
    <text evidence="9">The sequence shown here is derived from an EMBL/GenBank/DDBJ whole genome shotgun (WGS) entry which is preliminary data.</text>
</comment>
<dbReference type="InterPro" id="IPR052017">
    <property type="entry name" value="TSUP"/>
</dbReference>
<evidence type="ECO:0000256" key="3">
    <source>
        <dbReference type="ARBA" id="ARBA00022448"/>
    </source>
</evidence>
<keyword evidence="7 8" id="KW-0472">Membrane</keyword>
<feature type="transmembrane region" description="Helical" evidence="8">
    <location>
        <begin position="51"/>
        <end position="72"/>
    </location>
</feature>
<evidence type="ECO:0000313" key="10">
    <source>
        <dbReference type="Proteomes" id="UP001265259"/>
    </source>
</evidence>
<keyword evidence="3" id="KW-0813">Transport</keyword>
<dbReference type="Pfam" id="PF01925">
    <property type="entry name" value="TauE"/>
    <property type="match status" value="1"/>
</dbReference>
<evidence type="ECO:0000256" key="1">
    <source>
        <dbReference type="ARBA" id="ARBA00004651"/>
    </source>
</evidence>
<dbReference type="EMBL" id="JAVRHL010000002">
    <property type="protein sequence ID" value="MDT0682759.1"/>
    <property type="molecule type" value="Genomic_DNA"/>
</dbReference>
<dbReference type="Proteomes" id="UP001265259">
    <property type="component" value="Unassembled WGS sequence"/>
</dbReference>
<gene>
    <name evidence="9" type="ORF">RM543_08675</name>
</gene>
<dbReference type="RefSeq" id="WP_311690619.1">
    <property type="nucleotide sequence ID" value="NZ_JAVRHL010000002.1"/>
</dbReference>
<feature type="transmembrane region" description="Helical" evidence="8">
    <location>
        <begin position="200"/>
        <end position="221"/>
    </location>
</feature>
<keyword evidence="10" id="KW-1185">Reference proteome</keyword>
<feature type="transmembrane region" description="Helical" evidence="8">
    <location>
        <begin position="233"/>
        <end position="249"/>
    </location>
</feature>
<evidence type="ECO:0000256" key="5">
    <source>
        <dbReference type="ARBA" id="ARBA00022692"/>
    </source>
</evidence>
<reference evidence="9 10" key="1">
    <citation type="submission" date="2023-09" db="EMBL/GenBank/DDBJ databases">
        <authorList>
            <person name="Rey-Velasco X."/>
        </authorList>
    </citation>
    <scope>NUCLEOTIDE SEQUENCE [LARGE SCALE GENOMIC DNA]</scope>
    <source>
        <strain evidence="9 10">F158</strain>
    </source>
</reference>
<sequence length="250" mass="25499">MPDAILAALALPGAGVVAGAALVAGFVYGFAGFGASLVYMPVAGLVLGPEAAVVTFVLSGLGALVSVLPGALRIADGRGLATTLAGAIALLPVGLVILTTVDPVPLRWAVCTIIAATLVALAFGWRYQTRPHWTARLGVGVTTGVLGGATGLMSPILILFHLSGDRPPREIRAETGAFLAILNAALLPGLWWRGVVSAELLWLGLLLLPLYTLGSWAGTAAFTPASGPRYRPFAYAVVAGSVLIGLPIFD</sequence>
<evidence type="ECO:0000256" key="8">
    <source>
        <dbReference type="RuleBase" id="RU363041"/>
    </source>
</evidence>
<evidence type="ECO:0000256" key="7">
    <source>
        <dbReference type="ARBA" id="ARBA00023136"/>
    </source>
</evidence>
<accession>A0ABU3DGE0</accession>
<evidence type="ECO:0000256" key="2">
    <source>
        <dbReference type="ARBA" id="ARBA00009142"/>
    </source>
</evidence>
<evidence type="ECO:0000256" key="6">
    <source>
        <dbReference type="ARBA" id="ARBA00022989"/>
    </source>
</evidence>
<feature type="transmembrane region" description="Helical" evidence="8">
    <location>
        <begin position="79"/>
        <end position="100"/>
    </location>
</feature>
<dbReference type="InterPro" id="IPR002781">
    <property type="entry name" value="TM_pro_TauE-like"/>
</dbReference>
<proteinExistence type="inferred from homology"/>